<proteinExistence type="inferred from homology"/>
<dbReference type="EC" id="3.2.2.27" evidence="4 8"/>
<comment type="catalytic activity">
    <reaction evidence="1 8">
        <text>Hydrolyzes single-stranded DNA or mismatched double-stranded DNA and polynucleotides, releasing free uracil.</text>
        <dbReference type="EC" id="3.2.2.27"/>
    </reaction>
</comment>
<dbReference type="Pfam" id="PF03167">
    <property type="entry name" value="UDG"/>
    <property type="match status" value="1"/>
</dbReference>
<dbReference type="InterPro" id="IPR018085">
    <property type="entry name" value="Ura-DNA_Glyclase_AS"/>
</dbReference>
<dbReference type="CDD" id="cd10027">
    <property type="entry name" value="UDG-F1-like"/>
    <property type="match status" value="1"/>
</dbReference>
<comment type="similarity">
    <text evidence="3 8">Belongs to the uracil-DNA glycosylase (UDG) superfamily. UNG family.</text>
</comment>
<dbReference type="InterPro" id="IPR036895">
    <property type="entry name" value="Uracil-DNA_glycosylase-like_sf"/>
</dbReference>
<dbReference type="KEGG" id="abam:B1s21122_03215"/>
<evidence type="ECO:0000256" key="2">
    <source>
        <dbReference type="ARBA" id="ARBA00002631"/>
    </source>
</evidence>
<dbReference type="PANTHER" id="PTHR11264:SF0">
    <property type="entry name" value="URACIL-DNA GLYCOSYLASE"/>
    <property type="match status" value="1"/>
</dbReference>
<evidence type="ECO:0000256" key="4">
    <source>
        <dbReference type="ARBA" id="ARBA00012030"/>
    </source>
</evidence>
<dbReference type="HAMAP" id="MF_00148">
    <property type="entry name" value="UDG"/>
    <property type="match status" value="1"/>
</dbReference>
<dbReference type="InterPro" id="IPR002043">
    <property type="entry name" value="UDG_fam1"/>
</dbReference>
<dbReference type="AlphaFoldDB" id="A0A249JXW0"/>
<evidence type="ECO:0000256" key="9">
    <source>
        <dbReference type="PROSITE-ProRule" id="PRU10072"/>
    </source>
</evidence>
<evidence type="ECO:0000256" key="3">
    <source>
        <dbReference type="ARBA" id="ARBA00008184"/>
    </source>
</evidence>
<dbReference type="RefSeq" id="WP_095680660.1">
    <property type="nucleotide sequence ID" value="NZ_CP016768.2"/>
</dbReference>
<comment type="subcellular location">
    <subcellularLocation>
        <location evidence="8">Cytoplasm</location>
    </subcellularLocation>
</comment>
<feature type="domain" description="Uracil-DNA glycosylase-like" evidence="10">
    <location>
        <begin position="43"/>
        <end position="200"/>
    </location>
</feature>
<dbReference type="GO" id="GO:0004844">
    <property type="term" value="F:uracil DNA N-glycosylase activity"/>
    <property type="evidence" value="ECO:0007669"/>
    <property type="project" value="UniProtKB-UniRule"/>
</dbReference>
<keyword evidence="5 8" id="KW-0227">DNA damage</keyword>
<dbReference type="SMART" id="SM00986">
    <property type="entry name" value="UDG"/>
    <property type="match status" value="1"/>
</dbReference>
<accession>A0A249JXW0</accession>
<name>A0A249JXW0_9ACTN</name>
<evidence type="ECO:0000256" key="5">
    <source>
        <dbReference type="ARBA" id="ARBA00022763"/>
    </source>
</evidence>
<evidence type="ECO:0000256" key="8">
    <source>
        <dbReference type="HAMAP-Rule" id="MF_00148"/>
    </source>
</evidence>
<dbReference type="NCBIfam" id="NF003588">
    <property type="entry name" value="PRK05254.1-1"/>
    <property type="match status" value="1"/>
</dbReference>
<keyword evidence="12" id="KW-1185">Reference proteome</keyword>
<organism evidence="11 12">
    <name type="scientific">Candidatus Nanopelagicus limnae</name>
    <dbReference type="NCBI Taxonomy" id="1884634"/>
    <lineage>
        <taxon>Bacteria</taxon>
        <taxon>Bacillati</taxon>
        <taxon>Actinomycetota</taxon>
        <taxon>Actinomycetes</taxon>
        <taxon>Candidatus Nanopelagicales</taxon>
        <taxon>Candidatus Nanopelagicaceae</taxon>
        <taxon>Candidatus Nanopelagicus</taxon>
    </lineage>
</organism>
<dbReference type="SUPFAM" id="SSF52141">
    <property type="entry name" value="Uracil-DNA glycosylase-like"/>
    <property type="match status" value="1"/>
</dbReference>
<keyword evidence="7 8" id="KW-0234">DNA repair</keyword>
<sequence>MPSNLTSLVPPAWREIVDLEDVAQIGANLGQNFLPSSKLIFKSLEVDPDDVKVVIVGQDPYPNSQHAMGLAFSVPAEVGVLPASLKNIYKELEADLGIIRENGDLSAWLEQGVLLLNMSLTVLPNESGSHSKIGWQVITQQIISDVAKRGAVAVLWGREAQLMSKYFAIEDQFIAPHPSPLSVYRGFYGSKPFSKVNSRLVEKGLTPIKW</sequence>
<keyword evidence="8" id="KW-0963">Cytoplasm</keyword>
<evidence type="ECO:0000256" key="7">
    <source>
        <dbReference type="ARBA" id="ARBA00023204"/>
    </source>
</evidence>
<dbReference type="InterPro" id="IPR005122">
    <property type="entry name" value="Uracil-DNA_glycosylase-like"/>
</dbReference>
<dbReference type="Gene3D" id="3.40.470.10">
    <property type="entry name" value="Uracil-DNA glycosylase-like domain"/>
    <property type="match status" value="1"/>
</dbReference>
<gene>
    <name evidence="8" type="primary">ung</name>
    <name evidence="11" type="ORF">B1s21122_03215</name>
</gene>
<reference evidence="12" key="1">
    <citation type="submission" date="2016-10" db="EMBL/GenBank/DDBJ databases">
        <title>High microdiversification within the ubiquitous acI lineage of Actinobacteria.</title>
        <authorList>
            <person name="Neuenschwander S.M."/>
            <person name="Salcher M."/>
            <person name="Ghai R."/>
            <person name="Pernthaler J."/>
        </authorList>
    </citation>
    <scope>NUCLEOTIDE SEQUENCE [LARGE SCALE GENOMIC DNA]</scope>
</reference>
<comment type="function">
    <text evidence="2 8">Excises uracil residues from the DNA which can arise as a result of misincorporation of dUMP residues by DNA polymerase or due to deamination of cytosine.</text>
</comment>
<evidence type="ECO:0000313" key="11">
    <source>
        <dbReference type="EMBL" id="ASY09355.1"/>
    </source>
</evidence>
<dbReference type="Proteomes" id="UP000217153">
    <property type="component" value="Chromosome"/>
</dbReference>
<evidence type="ECO:0000313" key="12">
    <source>
        <dbReference type="Proteomes" id="UP000217153"/>
    </source>
</evidence>
<feature type="active site" description="Proton acceptor" evidence="8 9">
    <location>
        <position position="59"/>
    </location>
</feature>
<dbReference type="PROSITE" id="PS00130">
    <property type="entry name" value="U_DNA_GLYCOSYLASE"/>
    <property type="match status" value="1"/>
</dbReference>
<keyword evidence="6 8" id="KW-0378">Hydrolase</keyword>
<dbReference type="GO" id="GO:0005737">
    <property type="term" value="C:cytoplasm"/>
    <property type="evidence" value="ECO:0007669"/>
    <property type="project" value="UniProtKB-SubCell"/>
</dbReference>
<dbReference type="GO" id="GO:0097510">
    <property type="term" value="P:base-excision repair, AP site formation via deaminated base removal"/>
    <property type="evidence" value="ECO:0007669"/>
    <property type="project" value="TreeGrafter"/>
</dbReference>
<evidence type="ECO:0000259" key="10">
    <source>
        <dbReference type="SMART" id="SM00986"/>
    </source>
</evidence>
<evidence type="ECO:0000256" key="6">
    <source>
        <dbReference type="ARBA" id="ARBA00022801"/>
    </source>
</evidence>
<dbReference type="NCBIfam" id="NF003592">
    <property type="entry name" value="PRK05254.1-5"/>
    <property type="match status" value="1"/>
</dbReference>
<evidence type="ECO:0000256" key="1">
    <source>
        <dbReference type="ARBA" id="ARBA00001400"/>
    </source>
</evidence>
<protein>
    <recommendedName>
        <fullName evidence="4 8">Uracil-DNA glycosylase</fullName>
        <shortName evidence="8">UDG</shortName>
        <ecNumber evidence="4 8">3.2.2.27</ecNumber>
    </recommendedName>
</protein>
<dbReference type="EMBL" id="CP016768">
    <property type="protein sequence ID" value="ASY09355.1"/>
    <property type="molecule type" value="Genomic_DNA"/>
</dbReference>
<dbReference type="OrthoDB" id="9804372at2"/>
<dbReference type="PANTHER" id="PTHR11264">
    <property type="entry name" value="URACIL-DNA GLYCOSYLASE"/>
    <property type="match status" value="1"/>
</dbReference>
<dbReference type="SMART" id="SM00987">
    <property type="entry name" value="UreE_C"/>
    <property type="match status" value="1"/>
</dbReference>